<dbReference type="Pfam" id="PF08887">
    <property type="entry name" value="GAD-like"/>
    <property type="match status" value="1"/>
</dbReference>
<evidence type="ECO:0000313" key="4">
    <source>
        <dbReference type="Proteomes" id="UP000218102"/>
    </source>
</evidence>
<comment type="caution">
    <text evidence="3">The sequence shown here is derived from an EMBL/GenBank/DDBJ whole genome shotgun (WGS) entry which is preliminary data.</text>
</comment>
<dbReference type="InterPro" id="IPR015002">
    <property type="entry name" value="T6SS_Tdi1_C"/>
</dbReference>
<sequence>MDDVYSIFLETIGDPMFRQEVPPTSIDRYRGVLPAQLLEFWAKHGWCGYGNGIFWLVNPQEYEGVLASWLDNSELKESDVYHVIARSAFGDLYLWGERTGPSLCIFSNVSRYTHDPVERLPQAMNRAFQAFLLSLDREYLDFDDLFEAARSKLGILNHDEIYGFVPALTFGAPCDLAHLEKVKAVEHLILLAQISPLEPYSFSDF</sequence>
<dbReference type="AlphaFoldDB" id="A0A2A3M8F9"/>
<dbReference type="Proteomes" id="UP000218102">
    <property type="component" value="Unassembled WGS sequence"/>
</dbReference>
<evidence type="ECO:0000259" key="1">
    <source>
        <dbReference type="Pfam" id="PF08887"/>
    </source>
</evidence>
<gene>
    <name evidence="3" type="ORF">CMV24_06485</name>
</gene>
<protein>
    <submittedName>
        <fullName evidence="3">Glutamyl-tRNA amidotransferase</fullName>
    </submittedName>
</protein>
<proteinExistence type="predicted"/>
<feature type="domain" description="GAD-related" evidence="1">
    <location>
        <begin position="4"/>
        <end position="106"/>
    </location>
</feature>
<evidence type="ECO:0000259" key="2">
    <source>
        <dbReference type="Pfam" id="PF08906"/>
    </source>
</evidence>
<reference evidence="3 4" key="1">
    <citation type="submission" date="2017-09" db="EMBL/GenBank/DDBJ databases">
        <authorList>
            <person name="Ehlers B."/>
            <person name="Leendertz F.H."/>
        </authorList>
    </citation>
    <scope>NUCLEOTIDE SEQUENCE [LARGE SCALE GENOMIC DNA]</scope>
    <source>
        <strain evidence="3 4">DJ-1</strain>
    </source>
</reference>
<keyword evidence="3" id="KW-0808">Transferase</keyword>
<feature type="domain" description="T6SS immunity protein Tdi1 C-terminal" evidence="2">
    <location>
        <begin position="126"/>
        <end position="195"/>
    </location>
</feature>
<name>A0A2A3M8F9_PSEDL</name>
<accession>A0A2A3M8F9</accession>
<organism evidence="3 4">
    <name type="scientific">Pseudomonas plecoglossicida</name>
    <dbReference type="NCBI Taxonomy" id="70775"/>
    <lineage>
        <taxon>Bacteria</taxon>
        <taxon>Pseudomonadati</taxon>
        <taxon>Pseudomonadota</taxon>
        <taxon>Gammaproteobacteria</taxon>
        <taxon>Pseudomonadales</taxon>
        <taxon>Pseudomonadaceae</taxon>
        <taxon>Pseudomonas</taxon>
    </lineage>
</organism>
<dbReference type="EMBL" id="NTME01000005">
    <property type="protein sequence ID" value="PBJ96368.1"/>
    <property type="molecule type" value="Genomic_DNA"/>
</dbReference>
<dbReference type="RefSeq" id="WP_041505701.1">
    <property type="nucleotide sequence ID" value="NZ_CP010359.1"/>
</dbReference>
<dbReference type="Pfam" id="PF08906">
    <property type="entry name" value="T6SS_Tdi1_C"/>
    <property type="match status" value="1"/>
</dbReference>
<dbReference type="GO" id="GO:0016740">
    <property type="term" value="F:transferase activity"/>
    <property type="evidence" value="ECO:0007669"/>
    <property type="project" value="UniProtKB-KW"/>
</dbReference>
<dbReference type="InterPro" id="IPR014983">
    <property type="entry name" value="GAD-rel"/>
</dbReference>
<evidence type="ECO:0000313" key="3">
    <source>
        <dbReference type="EMBL" id="PBJ96368.1"/>
    </source>
</evidence>